<evidence type="ECO:0000259" key="1">
    <source>
        <dbReference type="Pfam" id="PF19834"/>
    </source>
</evidence>
<sequence length="169" mass="18054">MSSAAPTPPPLGTSGPHPVPDALAYLAGRWSVRRTLVDLGTGSRGTFDGTAAFRPLDGSAGLLHVEEGQLSWNGTVNRASRTLQVLPAPDGTAEVTFADGRPFHDLDLRTGRWTTRHHCGADLYLATFTVVSPDAWQVQWRTTGPAKDHLLRTTHQRCAAAGPHGESTP</sequence>
<keyword evidence="3" id="KW-1185">Reference proteome</keyword>
<reference evidence="3" key="1">
    <citation type="journal article" date="2019" name="Int. J. Syst. Evol. Microbiol.">
        <title>The Global Catalogue of Microorganisms (GCM) 10K type strain sequencing project: providing services to taxonomists for standard genome sequencing and annotation.</title>
        <authorList>
            <consortium name="The Broad Institute Genomics Platform"/>
            <consortium name="The Broad Institute Genome Sequencing Center for Infectious Disease"/>
            <person name="Wu L."/>
            <person name="Ma J."/>
        </authorList>
    </citation>
    <scope>NUCLEOTIDE SEQUENCE [LARGE SCALE GENOMIC DNA]</scope>
    <source>
        <strain evidence="3">JCM 10649</strain>
    </source>
</reference>
<feature type="domain" description="DUF6314" evidence="1">
    <location>
        <begin position="26"/>
        <end position="157"/>
    </location>
</feature>
<name>A0ABP3KEA8_9ACTN</name>
<proteinExistence type="predicted"/>
<organism evidence="2 3">
    <name type="scientific">Streptomyces stramineus</name>
    <dbReference type="NCBI Taxonomy" id="173861"/>
    <lineage>
        <taxon>Bacteria</taxon>
        <taxon>Bacillati</taxon>
        <taxon>Actinomycetota</taxon>
        <taxon>Actinomycetes</taxon>
        <taxon>Kitasatosporales</taxon>
        <taxon>Streptomycetaceae</taxon>
        <taxon>Streptomyces</taxon>
    </lineage>
</organism>
<dbReference type="InterPro" id="IPR045632">
    <property type="entry name" value="DUF6314"/>
</dbReference>
<evidence type="ECO:0000313" key="2">
    <source>
        <dbReference type="EMBL" id="GAA0477676.1"/>
    </source>
</evidence>
<comment type="caution">
    <text evidence="2">The sequence shown here is derived from an EMBL/GenBank/DDBJ whole genome shotgun (WGS) entry which is preliminary data.</text>
</comment>
<dbReference type="Pfam" id="PF19834">
    <property type="entry name" value="DUF6314"/>
    <property type="match status" value="1"/>
</dbReference>
<protein>
    <submittedName>
        <fullName evidence="2">DUF6314 family protein</fullName>
    </submittedName>
</protein>
<dbReference type="Proteomes" id="UP001499895">
    <property type="component" value="Unassembled WGS sequence"/>
</dbReference>
<gene>
    <name evidence="2" type="ORF">GCM10009544_44530</name>
</gene>
<evidence type="ECO:0000313" key="3">
    <source>
        <dbReference type="Proteomes" id="UP001499895"/>
    </source>
</evidence>
<dbReference type="EMBL" id="BAAAHB010000056">
    <property type="protein sequence ID" value="GAA0477676.1"/>
    <property type="molecule type" value="Genomic_DNA"/>
</dbReference>
<dbReference type="RefSeq" id="WP_344093542.1">
    <property type="nucleotide sequence ID" value="NZ_BAAAHB010000056.1"/>
</dbReference>
<accession>A0ABP3KEA8</accession>